<dbReference type="Proteomes" id="UP000221961">
    <property type="component" value="Chromosome"/>
</dbReference>
<proteinExistence type="predicted"/>
<dbReference type="KEGG" id="ntp:CRH09_27040"/>
<sequence>MSEHAEIHVIDAATLAVVMMCAHNVSIVEHAIHAENYDLADISTDRDIITITIRDRACSS</sequence>
<evidence type="ECO:0000313" key="2">
    <source>
        <dbReference type="Proteomes" id="UP000221961"/>
    </source>
</evidence>
<gene>
    <name evidence="1" type="ORF">CRH09_27040</name>
</gene>
<accession>A0A291RPL2</accession>
<dbReference type="EMBL" id="CP023778">
    <property type="protein sequence ID" value="ATL69287.1"/>
    <property type="molecule type" value="Genomic_DNA"/>
</dbReference>
<dbReference type="RefSeq" id="WP_098696321.1">
    <property type="nucleotide sequence ID" value="NZ_JAAFZG010000046.1"/>
</dbReference>
<reference evidence="1 2" key="1">
    <citation type="submission" date="2017-10" db="EMBL/GenBank/DDBJ databases">
        <title>Comparative genomics between pathogenic Norcardia.</title>
        <authorList>
            <person name="Zeng L."/>
        </authorList>
    </citation>
    <scope>NUCLEOTIDE SEQUENCE [LARGE SCALE GENOMIC DNA]</scope>
    <source>
        <strain evidence="1 2">NC_YFY_NT001</strain>
    </source>
</reference>
<dbReference type="AlphaFoldDB" id="A0A291RPL2"/>
<protein>
    <submittedName>
        <fullName evidence="1">Uncharacterized protein</fullName>
    </submittedName>
</protein>
<name>A0A291RPL2_9NOCA</name>
<evidence type="ECO:0000313" key="1">
    <source>
        <dbReference type="EMBL" id="ATL69287.1"/>
    </source>
</evidence>
<organism evidence="1 2">
    <name type="scientific">Nocardia terpenica</name>
    <dbReference type="NCBI Taxonomy" id="455432"/>
    <lineage>
        <taxon>Bacteria</taxon>
        <taxon>Bacillati</taxon>
        <taxon>Actinomycetota</taxon>
        <taxon>Actinomycetes</taxon>
        <taxon>Mycobacteriales</taxon>
        <taxon>Nocardiaceae</taxon>
        <taxon>Nocardia</taxon>
    </lineage>
</organism>